<organism evidence="3 4">
    <name type="scientific">Flexistipes sinusarabici</name>
    <dbReference type="NCBI Taxonomy" id="2352"/>
    <lineage>
        <taxon>Bacteria</taxon>
        <taxon>Pseudomonadati</taxon>
        <taxon>Deferribacterota</taxon>
        <taxon>Deferribacteres</taxon>
        <taxon>Deferribacterales</taxon>
        <taxon>Flexistipitaceae</taxon>
        <taxon>Flexistipes</taxon>
    </lineage>
</organism>
<accession>A0A5D0MNA5</accession>
<dbReference type="Proteomes" id="UP000323337">
    <property type="component" value="Unassembled WGS sequence"/>
</dbReference>
<sequence>MTLFDGGTILQIMKKVFIRDVSLSDFGKLNTSLIGIIQETFERLDMAPDDVDGVFIGLMNPEGFTGVGNIASYITDKLGIYGKPAVRIETASSTGAAVFYSAYAAVKAGLYKNVLVIGAEKMTSLSTREVTGLISQVIDPYERKTGLTMPALAAIVANRFRYESRIRTSKFQSLLAEVAIKNHFYGSRNPTAHFKKEITREKYFSSKYISEPLRLFDCSPVSDGAAAIVLSSEKGGVEILGIGQGTDRQSLSKRETITSFEATIKAATQAYHMAGIAPESVDFAEIHDAFTPFEILGLLDTGLLKRSEIEDFYLSKEGYHDGRLPVNISGGLKSRGHPLGASGLAQIAEAFKIMTDQYPTEITPDKKDVCLTQSVGGLATNNFVTILRLKGAVLKPANKDAEEFFSKPPRFKSDSNLRVYSHTRLYSTTEGVKSPLDLVICEHNYKKFFARYSDKDKPRIKSKVKISKKESGIVYVKQLRRFSIKG</sequence>
<gene>
    <name evidence="3" type="ORF">FXF49_06450</name>
</gene>
<protein>
    <submittedName>
        <fullName evidence="3">Thiolase family protein</fullName>
    </submittedName>
</protein>
<comment type="caution">
    <text evidence="3">The sequence shown here is derived from an EMBL/GenBank/DDBJ whole genome shotgun (WGS) entry which is preliminary data.</text>
</comment>
<dbReference type="Pfam" id="PF22691">
    <property type="entry name" value="Thiolase_C_1"/>
    <property type="match status" value="1"/>
</dbReference>
<evidence type="ECO:0000259" key="2">
    <source>
        <dbReference type="Pfam" id="PF22691"/>
    </source>
</evidence>
<dbReference type="PANTHER" id="PTHR42870:SF1">
    <property type="entry name" value="NON-SPECIFIC LIPID-TRANSFER PROTEIN-LIKE 2"/>
    <property type="match status" value="1"/>
</dbReference>
<dbReference type="InterPro" id="IPR020616">
    <property type="entry name" value="Thiolase_N"/>
</dbReference>
<dbReference type="Gene3D" id="3.40.47.10">
    <property type="match status" value="1"/>
</dbReference>
<reference evidence="3 4" key="1">
    <citation type="submission" date="2019-08" db="EMBL/GenBank/DDBJ databases">
        <title>Genomic characterization of a novel candidate phylum (ARYD3) from a high temperature, high salinity tertiary oil reservoir in north central Oklahoma, USA.</title>
        <authorList>
            <person name="Youssef N.H."/>
            <person name="Yadav A."/>
            <person name="Elshahed M.S."/>
        </authorList>
    </citation>
    <scope>NUCLEOTIDE SEQUENCE [LARGE SCALE GENOMIC DNA]</scope>
    <source>
        <strain evidence="3">ARYD1</strain>
    </source>
</reference>
<evidence type="ECO:0000259" key="1">
    <source>
        <dbReference type="Pfam" id="PF00108"/>
    </source>
</evidence>
<dbReference type="EMBL" id="VSIV01000148">
    <property type="protein sequence ID" value="TYB33415.1"/>
    <property type="molecule type" value="Genomic_DNA"/>
</dbReference>
<evidence type="ECO:0000313" key="4">
    <source>
        <dbReference type="Proteomes" id="UP000323337"/>
    </source>
</evidence>
<dbReference type="SUPFAM" id="SSF53901">
    <property type="entry name" value="Thiolase-like"/>
    <property type="match status" value="1"/>
</dbReference>
<feature type="domain" description="Thiolase C-terminal" evidence="2">
    <location>
        <begin position="243"/>
        <end position="387"/>
    </location>
</feature>
<dbReference type="AlphaFoldDB" id="A0A5D0MNA5"/>
<dbReference type="CDD" id="cd00829">
    <property type="entry name" value="SCP-x_thiolase"/>
    <property type="match status" value="1"/>
</dbReference>
<feature type="domain" description="Thiolase N-terminal" evidence="1">
    <location>
        <begin position="36"/>
        <end position="233"/>
    </location>
</feature>
<name>A0A5D0MNA5_FLESI</name>
<dbReference type="Pfam" id="PF00108">
    <property type="entry name" value="Thiolase_N"/>
    <property type="match status" value="1"/>
</dbReference>
<dbReference type="PANTHER" id="PTHR42870">
    <property type="entry name" value="ACETYL-COA C-ACETYLTRANSFERASE"/>
    <property type="match status" value="1"/>
</dbReference>
<dbReference type="InterPro" id="IPR016039">
    <property type="entry name" value="Thiolase-like"/>
</dbReference>
<dbReference type="GO" id="GO:0016747">
    <property type="term" value="F:acyltransferase activity, transferring groups other than amino-acyl groups"/>
    <property type="evidence" value="ECO:0007669"/>
    <property type="project" value="InterPro"/>
</dbReference>
<proteinExistence type="predicted"/>
<evidence type="ECO:0000313" key="3">
    <source>
        <dbReference type="EMBL" id="TYB33415.1"/>
    </source>
</evidence>
<dbReference type="InterPro" id="IPR055140">
    <property type="entry name" value="Thiolase_C_2"/>
</dbReference>